<accession>A0A1H6IT18</accession>
<evidence type="ECO:0000313" key="2">
    <source>
        <dbReference type="EMBL" id="SEH52760.1"/>
    </source>
</evidence>
<feature type="transmembrane region" description="Helical" evidence="1">
    <location>
        <begin position="353"/>
        <end position="381"/>
    </location>
</feature>
<dbReference type="AlphaFoldDB" id="A0A1H6IT18"/>
<feature type="transmembrane region" description="Helical" evidence="1">
    <location>
        <begin position="320"/>
        <end position="341"/>
    </location>
</feature>
<keyword evidence="1" id="KW-0812">Transmembrane</keyword>
<gene>
    <name evidence="2" type="ORF">SAMN02910265_01272</name>
</gene>
<proteinExistence type="predicted"/>
<organism evidence="2 3">
    <name type="scientific">Ruminococcus flavefaciens</name>
    <dbReference type="NCBI Taxonomy" id="1265"/>
    <lineage>
        <taxon>Bacteria</taxon>
        <taxon>Bacillati</taxon>
        <taxon>Bacillota</taxon>
        <taxon>Clostridia</taxon>
        <taxon>Eubacteriales</taxon>
        <taxon>Oscillospiraceae</taxon>
        <taxon>Ruminococcus</taxon>
    </lineage>
</organism>
<dbReference type="RefSeq" id="WP_074715520.1">
    <property type="nucleotide sequence ID" value="NZ_FNWV01000003.1"/>
</dbReference>
<sequence length="404" mass="46477">MSEVKEYKCPSCGAPMYYDIKCKTLSCRFCRNTYDQEYILSHFKEGTDEKGSDFDWVKRSKAVWEPYVSDKIEEFDCPSCGGQIITLSSTGTAKCPFCSHDVIISSDFKGDIRPDKVIPFKITKKEFAEKYMGYISGVKNVPKEFKDKAVLDKITGCYIPVWGYSCTCDSAVNAEFCSSITVKDYPILANDKNMGWNVFYSMWPFNFNEADDFNESYLTGFYASRYTIGAENAMRDADYRVKEACPVKKIRSDNGTVDPQTANIKKTIHNRELTYYLVPVWLLNITYDKANYTIAMNGQTGEMCTDDLPENPLYYRLFKIIYLILQLIEFGLGFLLIKRFISEAGFDAEVIGIIIMMLLLCIFIPVVFNVTVSSIICKIVFRRKRKKLGPIEKNRFFYVDDFLE</sequence>
<evidence type="ECO:0000256" key="1">
    <source>
        <dbReference type="SAM" id="Phobius"/>
    </source>
</evidence>
<dbReference type="Proteomes" id="UP000183190">
    <property type="component" value="Unassembled WGS sequence"/>
</dbReference>
<dbReference type="OrthoDB" id="3182597at2"/>
<protein>
    <recommendedName>
        <fullName evidence="4">Replication restart DNA helicase PriA</fullName>
    </recommendedName>
</protein>
<evidence type="ECO:0000313" key="3">
    <source>
        <dbReference type="Proteomes" id="UP000183190"/>
    </source>
</evidence>
<reference evidence="2 3" key="1">
    <citation type="submission" date="2016-10" db="EMBL/GenBank/DDBJ databases">
        <authorList>
            <person name="de Groot N.N."/>
        </authorList>
    </citation>
    <scope>NUCLEOTIDE SEQUENCE [LARGE SCALE GENOMIC DNA]</scope>
    <source>
        <strain evidence="2 3">YAD2003</strain>
    </source>
</reference>
<dbReference type="EMBL" id="FNWV01000003">
    <property type="protein sequence ID" value="SEH52760.1"/>
    <property type="molecule type" value="Genomic_DNA"/>
</dbReference>
<keyword evidence="1" id="KW-0472">Membrane</keyword>
<name>A0A1H6IT18_RUMFL</name>
<keyword evidence="1" id="KW-1133">Transmembrane helix</keyword>
<evidence type="ECO:0008006" key="4">
    <source>
        <dbReference type="Google" id="ProtNLM"/>
    </source>
</evidence>